<dbReference type="Proteomes" id="UP001295444">
    <property type="component" value="Chromosome 02"/>
</dbReference>
<name>A0AAD1RAH4_PELCU</name>
<dbReference type="InterPro" id="IPR000719">
    <property type="entry name" value="Prot_kinase_dom"/>
</dbReference>
<dbReference type="GO" id="GO:0005524">
    <property type="term" value="F:ATP binding"/>
    <property type="evidence" value="ECO:0007669"/>
    <property type="project" value="UniProtKB-UniRule"/>
</dbReference>
<feature type="binding site" evidence="3">
    <location>
        <position position="43"/>
    </location>
    <ligand>
        <name>ATP</name>
        <dbReference type="ChEBI" id="CHEBI:30616"/>
    </ligand>
</feature>
<organism evidence="6 7">
    <name type="scientific">Pelobates cultripes</name>
    <name type="common">Western spadefoot toad</name>
    <dbReference type="NCBI Taxonomy" id="61616"/>
    <lineage>
        <taxon>Eukaryota</taxon>
        <taxon>Metazoa</taxon>
        <taxon>Chordata</taxon>
        <taxon>Craniata</taxon>
        <taxon>Vertebrata</taxon>
        <taxon>Euteleostomi</taxon>
        <taxon>Amphibia</taxon>
        <taxon>Batrachia</taxon>
        <taxon>Anura</taxon>
        <taxon>Pelobatoidea</taxon>
        <taxon>Pelobatidae</taxon>
        <taxon>Pelobates</taxon>
    </lineage>
</organism>
<accession>A0AAD1RAH4</accession>
<evidence type="ECO:0000259" key="5">
    <source>
        <dbReference type="PROSITE" id="PS50011"/>
    </source>
</evidence>
<dbReference type="EMBL" id="OW240913">
    <property type="protein sequence ID" value="CAH2245867.1"/>
    <property type="molecule type" value="Genomic_DNA"/>
</dbReference>
<dbReference type="SMART" id="SM00220">
    <property type="entry name" value="S_TKc"/>
    <property type="match status" value="1"/>
</dbReference>
<reference evidence="6" key="1">
    <citation type="submission" date="2022-03" db="EMBL/GenBank/DDBJ databases">
        <authorList>
            <person name="Alioto T."/>
            <person name="Alioto T."/>
            <person name="Gomez Garrido J."/>
        </authorList>
    </citation>
    <scope>NUCLEOTIDE SEQUENCE</scope>
</reference>
<sequence>MEPTVLEDQIGDMFQLIKKLGQGSFGQVLMAKERKSGESVALKMVSKDRMELENFLTEVRFAFQLSQCHRIITTHATIIETMDYYIFSQELATAGTLHSIIETEVGIPEEKVKRCAAQLADALEYMHSRDLVHRDLKTDNVLLMDKECYQVKLGDFGFTQPVGTLVSSMSHIIPYMSPELCHLQKDEFLVVHPSLDIWALGVLLYVILTGLYPWEGAVWHDQDFKRFAEWQESGDLDFPPLDWGRFTRDAIKMFSRLLSLDPTARPSSDGVLEYLRVSWSFNQSFIEMDIAEEVEIETTVC</sequence>
<keyword evidence="2 3" id="KW-0067">ATP-binding</keyword>
<dbReference type="PROSITE" id="PS00107">
    <property type="entry name" value="PROTEIN_KINASE_ATP"/>
    <property type="match status" value="1"/>
</dbReference>
<dbReference type="PANTHER" id="PTHR24359">
    <property type="entry name" value="SERINE/THREONINE-PROTEIN KINASE SBK1"/>
    <property type="match status" value="1"/>
</dbReference>
<feature type="domain" description="Protein kinase" evidence="5">
    <location>
        <begin position="14"/>
        <end position="286"/>
    </location>
</feature>
<keyword evidence="6" id="KW-0418">Kinase</keyword>
<keyword evidence="1 3" id="KW-0547">Nucleotide-binding</keyword>
<dbReference type="InterPro" id="IPR011009">
    <property type="entry name" value="Kinase-like_dom_sf"/>
</dbReference>
<dbReference type="GO" id="GO:0004674">
    <property type="term" value="F:protein serine/threonine kinase activity"/>
    <property type="evidence" value="ECO:0007669"/>
    <property type="project" value="UniProtKB-KW"/>
</dbReference>
<evidence type="ECO:0000256" key="1">
    <source>
        <dbReference type="ARBA" id="ARBA00022741"/>
    </source>
</evidence>
<keyword evidence="4" id="KW-0723">Serine/threonine-protein kinase</keyword>
<keyword evidence="6" id="KW-0808">Transferase</keyword>
<evidence type="ECO:0000313" key="6">
    <source>
        <dbReference type="EMBL" id="CAH2245867.1"/>
    </source>
</evidence>
<dbReference type="InterPro" id="IPR008271">
    <property type="entry name" value="Ser/Thr_kinase_AS"/>
</dbReference>
<dbReference type="Pfam" id="PF00069">
    <property type="entry name" value="Pkinase"/>
    <property type="match status" value="1"/>
</dbReference>
<dbReference type="Gene3D" id="1.10.510.10">
    <property type="entry name" value="Transferase(Phosphotransferase) domain 1"/>
    <property type="match status" value="1"/>
</dbReference>
<evidence type="ECO:0000256" key="3">
    <source>
        <dbReference type="PROSITE-ProRule" id="PRU10141"/>
    </source>
</evidence>
<dbReference type="PROSITE" id="PS50011">
    <property type="entry name" value="PROTEIN_KINASE_DOM"/>
    <property type="match status" value="1"/>
</dbReference>
<evidence type="ECO:0000256" key="2">
    <source>
        <dbReference type="ARBA" id="ARBA00022840"/>
    </source>
</evidence>
<protein>
    <submittedName>
        <fullName evidence="6">Serine threonine- kinase SBK1-like</fullName>
    </submittedName>
</protein>
<dbReference type="PANTHER" id="PTHR24359:SF0">
    <property type="entry name" value="SERINE_THREONINE-PROTEIN KINASE SBK1"/>
    <property type="match status" value="1"/>
</dbReference>
<dbReference type="InterPro" id="IPR017441">
    <property type="entry name" value="Protein_kinase_ATP_BS"/>
</dbReference>
<dbReference type="AlphaFoldDB" id="A0AAD1RAH4"/>
<proteinExistence type="inferred from homology"/>
<gene>
    <name evidence="6" type="ORF">PECUL_23A035681</name>
</gene>
<keyword evidence="7" id="KW-1185">Reference proteome</keyword>
<dbReference type="PROSITE" id="PS00108">
    <property type="entry name" value="PROTEIN_KINASE_ST"/>
    <property type="match status" value="1"/>
</dbReference>
<dbReference type="SUPFAM" id="SSF56112">
    <property type="entry name" value="Protein kinase-like (PK-like)"/>
    <property type="match status" value="1"/>
</dbReference>
<evidence type="ECO:0000313" key="7">
    <source>
        <dbReference type="Proteomes" id="UP001295444"/>
    </source>
</evidence>
<comment type="similarity">
    <text evidence="4">Belongs to the protein kinase superfamily.</text>
</comment>
<evidence type="ECO:0000256" key="4">
    <source>
        <dbReference type="RuleBase" id="RU000304"/>
    </source>
</evidence>